<keyword evidence="1" id="KW-0732">Signal</keyword>
<dbReference type="EMBL" id="LSFM01000018">
    <property type="protein sequence ID" value="OBY65358.1"/>
    <property type="molecule type" value="Genomic_DNA"/>
</dbReference>
<dbReference type="AlphaFoldDB" id="A0A1B8U0D5"/>
<dbReference type="SUPFAM" id="SSF56925">
    <property type="entry name" value="OMPA-like"/>
    <property type="match status" value="1"/>
</dbReference>
<dbReference type="InterPro" id="IPR011250">
    <property type="entry name" value="OMP/PagP_B-barrel"/>
</dbReference>
<evidence type="ECO:0000256" key="1">
    <source>
        <dbReference type="SAM" id="SignalP"/>
    </source>
</evidence>
<dbReference type="OrthoDB" id="1492374at2"/>
<accession>A0A1B8U0D5</accession>
<gene>
    <name evidence="2" type="ORF">LPB3_03080</name>
</gene>
<dbReference type="KEGG" id="pob:LPB03_02030"/>
<organism evidence="2 3">
    <name type="scientific">Polaribacter vadi</name>
    <dbReference type="NCBI Taxonomy" id="1774273"/>
    <lineage>
        <taxon>Bacteria</taxon>
        <taxon>Pseudomonadati</taxon>
        <taxon>Bacteroidota</taxon>
        <taxon>Flavobacteriia</taxon>
        <taxon>Flavobacteriales</taxon>
        <taxon>Flavobacteriaceae</taxon>
    </lineage>
</organism>
<feature type="signal peptide" evidence="1">
    <location>
        <begin position="1"/>
        <end position="19"/>
    </location>
</feature>
<comment type="caution">
    <text evidence="2">The sequence shown here is derived from an EMBL/GenBank/DDBJ whole genome shotgun (WGS) entry which is preliminary data.</text>
</comment>
<dbReference type="RefSeq" id="WP_065318136.1">
    <property type="nucleotide sequence ID" value="NZ_CP017477.1"/>
</dbReference>
<evidence type="ECO:0000313" key="3">
    <source>
        <dbReference type="Proteomes" id="UP000092584"/>
    </source>
</evidence>
<evidence type="ECO:0000313" key="2">
    <source>
        <dbReference type="EMBL" id="OBY65358.1"/>
    </source>
</evidence>
<reference evidence="3" key="1">
    <citation type="submission" date="2016-02" db="EMBL/GenBank/DDBJ databases">
        <authorList>
            <person name="Shin S.-K."/>
            <person name="Yi H."/>
            <person name="Kim E."/>
        </authorList>
    </citation>
    <scope>NUCLEOTIDE SEQUENCE [LARGE SCALE GENOMIC DNA]</scope>
    <source>
        <strain evidence="3">LPB0003</strain>
    </source>
</reference>
<dbReference type="STRING" id="1774273.LPB03_02030"/>
<feature type="chain" id="PRO_5008615898" evidence="1">
    <location>
        <begin position="20"/>
        <end position="163"/>
    </location>
</feature>
<name>A0A1B8U0D5_9FLAO</name>
<proteinExistence type="predicted"/>
<sequence>MKKVILVFALVLSSLAANAQFSVSVNAGLPVSDVEEYSSFALSGDVGYSFATESNLMLGVSAGFLNYFGKDYEVLGTTIEAESIQYIPLAGSLMYRLTDSFSVGSKAGYAIGVDDDNDGGFYYKPMLSYVVGNATSLSLFYEGVTNDGLNVNNVGLGFTFGLN</sequence>
<dbReference type="Proteomes" id="UP000092584">
    <property type="component" value="Unassembled WGS sequence"/>
</dbReference>
<protein>
    <submittedName>
        <fullName evidence="2">Uncharacterized protein</fullName>
    </submittedName>
</protein>
<keyword evidence="3" id="KW-1185">Reference proteome</keyword>